<dbReference type="RefSeq" id="WP_057919710.1">
    <property type="nucleotide sequence ID" value="NZ_CP011129.1"/>
</dbReference>
<organism evidence="2 3">
    <name type="scientific">Lysobacter antibioticus</name>
    <dbReference type="NCBI Taxonomy" id="84531"/>
    <lineage>
        <taxon>Bacteria</taxon>
        <taxon>Pseudomonadati</taxon>
        <taxon>Pseudomonadota</taxon>
        <taxon>Gammaproteobacteria</taxon>
        <taxon>Lysobacterales</taxon>
        <taxon>Lysobacteraceae</taxon>
        <taxon>Lysobacter</taxon>
    </lineage>
</organism>
<name>A0A0S2FHX7_LYSAN</name>
<feature type="domain" description="DUF6194" evidence="1">
    <location>
        <begin position="1"/>
        <end position="146"/>
    </location>
</feature>
<gene>
    <name evidence="2" type="ORF">LA76x_5070</name>
</gene>
<dbReference type="Proteomes" id="UP000060787">
    <property type="component" value="Chromosome"/>
</dbReference>
<keyword evidence="3" id="KW-1185">Reference proteome</keyword>
<evidence type="ECO:0000259" key="1">
    <source>
        <dbReference type="Pfam" id="PF19694"/>
    </source>
</evidence>
<dbReference type="KEGG" id="lab:LA76x_5070"/>
<dbReference type="STRING" id="84531.LA76x_5070"/>
<evidence type="ECO:0000313" key="3">
    <source>
        <dbReference type="Proteomes" id="UP000060787"/>
    </source>
</evidence>
<dbReference type="AlphaFoldDB" id="A0A0S2FHX7"/>
<evidence type="ECO:0000313" key="2">
    <source>
        <dbReference type="EMBL" id="ALN83172.1"/>
    </source>
</evidence>
<dbReference type="Pfam" id="PF19694">
    <property type="entry name" value="DUF6194"/>
    <property type="match status" value="1"/>
</dbReference>
<accession>A0A0S2FHX7</accession>
<dbReference type="InterPro" id="IPR045676">
    <property type="entry name" value="DUF6194"/>
</dbReference>
<reference evidence="2 3" key="1">
    <citation type="journal article" date="2015" name="BMC Genomics">
        <title>Comparative genomics and metabolic profiling of the genus Lysobacter.</title>
        <authorList>
            <person name="de Bruijn I."/>
            <person name="Cheng X."/>
            <person name="de Jager V."/>
            <person name="Exposito R.G."/>
            <person name="Watrous J."/>
            <person name="Patel N."/>
            <person name="Postma J."/>
            <person name="Dorrestein P.C."/>
            <person name="Kobayashi D."/>
            <person name="Raaijmakers J.M."/>
        </authorList>
    </citation>
    <scope>NUCLEOTIDE SEQUENCE [LARGE SCALE GENOMIC DNA]</scope>
    <source>
        <strain evidence="2 3">76</strain>
    </source>
</reference>
<sequence>MTQDEIRQYLAANGSVQIQVAAREDGSPEMAWGDTFCFAVDADGQAKKMPFVTIVTKDYRGFDEESRLDRGLYRVNLDVGKAKFEELFGFGPRELADRRNDFDFAAVDTLIPHPAYGANGWVSIVEPGERSQNALEQLLAFAIRRALA</sequence>
<dbReference type="EMBL" id="CP011129">
    <property type="protein sequence ID" value="ALN83172.1"/>
    <property type="molecule type" value="Genomic_DNA"/>
</dbReference>
<proteinExistence type="predicted"/>
<protein>
    <recommendedName>
        <fullName evidence="1">DUF6194 domain-containing protein</fullName>
    </recommendedName>
</protein>
<dbReference type="PATRIC" id="fig|84531.8.peg.5078"/>